<keyword evidence="2" id="KW-1185">Reference proteome</keyword>
<dbReference type="OrthoDB" id="2408539at2759"/>
<reference evidence="1" key="1">
    <citation type="submission" date="2021-06" db="EMBL/GenBank/DDBJ databases">
        <authorList>
            <person name="Kallberg Y."/>
            <person name="Tangrot J."/>
            <person name="Rosling A."/>
        </authorList>
    </citation>
    <scope>NUCLEOTIDE SEQUENCE</scope>
    <source>
        <strain evidence="1">MA453B</strain>
    </source>
</reference>
<accession>A0A9N9CPI1</accession>
<dbReference type="Proteomes" id="UP000789405">
    <property type="component" value="Unassembled WGS sequence"/>
</dbReference>
<proteinExistence type="predicted"/>
<sequence length="260" mass="29130">MDTSRFTPKNLKQLMKNNGDGSFDIHTPWSSYEKYCIEIHTPPANTVLIPFYKIYISWIILSPQSSASSNDETFKSSCNLIAPPTNFIITLHNDPKSSGNEYSQKVTSKWSIPIASDVKPNSYLWTVPLLENSDSNNSLGNGIGGISNIDMGEKKIKNMSLFYIRVESNAMVNNVMETVFGVVGPLTVWNTPDKENKTLFLPEKKEKLPPILSDGTRLGKLVNILPTSTVVDELLYFEIYSYESGNIVRNDSYPKSKVES</sequence>
<evidence type="ECO:0000313" key="2">
    <source>
        <dbReference type="Proteomes" id="UP000789405"/>
    </source>
</evidence>
<name>A0A9N9CPI1_9GLOM</name>
<gene>
    <name evidence="1" type="ORF">DERYTH_LOCUS7909</name>
</gene>
<protein>
    <submittedName>
        <fullName evidence="1">19190_t:CDS:1</fullName>
    </submittedName>
</protein>
<organism evidence="1 2">
    <name type="scientific">Dentiscutata erythropus</name>
    <dbReference type="NCBI Taxonomy" id="1348616"/>
    <lineage>
        <taxon>Eukaryota</taxon>
        <taxon>Fungi</taxon>
        <taxon>Fungi incertae sedis</taxon>
        <taxon>Mucoromycota</taxon>
        <taxon>Glomeromycotina</taxon>
        <taxon>Glomeromycetes</taxon>
        <taxon>Diversisporales</taxon>
        <taxon>Gigasporaceae</taxon>
        <taxon>Dentiscutata</taxon>
    </lineage>
</organism>
<dbReference type="EMBL" id="CAJVPY010003954">
    <property type="protein sequence ID" value="CAG8606390.1"/>
    <property type="molecule type" value="Genomic_DNA"/>
</dbReference>
<evidence type="ECO:0000313" key="1">
    <source>
        <dbReference type="EMBL" id="CAG8606390.1"/>
    </source>
</evidence>
<comment type="caution">
    <text evidence="1">The sequence shown here is derived from an EMBL/GenBank/DDBJ whole genome shotgun (WGS) entry which is preliminary data.</text>
</comment>
<dbReference type="AlphaFoldDB" id="A0A9N9CPI1"/>